<dbReference type="HOGENOM" id="CLU_1656803_0_0_2"/>
<sequence>MLVPLLIISEFVFYEPYLIGHVPAGTELSLVLIVVLAGLSGLIIPMNIHRMRMLGASRKSGSWRFSGSVVGAMAGACGCGPVGFALFSTFGSVGAAASAFLTNYEVPIRAAAIAVLLLAYFTTVKSLKTECKTAS</sequence>
<reference evidence="2 3" key="1">
    <citation type="journal article" date="2006" name="Proc. Natl. Acad. Sci. U.S.A.">
        <title>Genomic analysis of the uncultivated marine crenarchaeote Cenarchaeum symbiosum.</title>
        <authorList>
            <person name="Hallam S.J."/>
            <person name="Konstantinidis K.T."/>
            <person name="Putnam N."/>
            <person name="Schleper C."/>
            <person name="Watanabe Y."/>
            <person name="Sugahara J."/>
            <person name="Preston C."/>
            <person name="de la Torre J."/>
            <person name="Richardson P.M."/>
            <person name="DeLong E.F."/>
        </authorList>
    </citation>
    <scope>NUCLEOTIDE SEQUENCE [LARGE SCALE GENOMIC DNA]</scope>
    <source>
        <strain evidence="3">A</strain>
    </source>
</reference>
<evidence type="ECO:0000313" key="2">
    <source>
        <dbReference type="EMBL" id="ABK76865.1"/>
    </source>
</evidence>
<dbReference type="KEGG" id="csy:CENSYa_0222"/>
<feature type="transmembrane region" description="Helical" evidence="1">
    <location>
        <begin position="28"/>
        <end position="48"/>
    </location>
</feature>
<dbReference type="Proteomes" id="UP000000758">
    <property type="component" value="Chromosome"/>
</dbReference>
<name>A0RU48_CENSY</name>
<organism evidence="2 3">
    <name type="scientific">Cenarchaeum symbiosum (strain A)</name>
    <dbReference type="NCBI Taxonomy" id="414004"/>
    <lineage>
        <taxon>Archaea</taxon>
        <taxon>Nitrososphaerota</taxon>
        <taxon>Candidatus Cenarchaeales</taxon>
        <taxon>Candidatus Cenarchaeaceae</taxon>
        <taxon>Candidatus Cenarchaeum</taxon>
    </lineage>
</organism>
<evidence type="ECO:0000256" key="1">
    <source>
        <dbReference type="SAM" id="Phobius"/>
    </source>
</evidence>
<feature type="transmembrane region" description="Helical" evidence="1">
    <location>
        <begin position="69"/>
        <end position="100"/>
    </location>
</feature>
<proteinExistence type="predicted"/>
<gene>
    <name evidence="2" type="ordered locus">CENSYa_0222</name>
</gene>
<keyword evidence="1" id="KW-0472">Membrane</keyword>
<protein>
    <submittedName>
        <fullName evidence="2">Small membrane protein</fullName>
    </submittedName>
</protein>
<dbReference type="AlphaFoldDB" id="A0RU48"/>
<dbReference type="EnsemblBacteria" id="ABK76865">
    <property type="protein sequence ID" value="ABK76865"/>
    <property type="gene ID" value="CENSYa_0222"/>
</dbReference>
<accession>A0RU48</accession>
<keyword evidence="1" id="KW-1133">Transmembrane helix</keyword>
<keyword evidence="1" id="KW-0812">Transmembrane</keyword>
<dbReference type="EMBL" id="DP000238">
    <property type="protein sequence ID" value="ABK76865.1"/>
    <property type="molecule type" value="Genomic_DNA"/>
</dbReference>
<keyword evidence="3" id="KW-1185">Reference proteome</keyword>
<feature type="transmembrane region" description="Helical" evidence="1">
    <location>
        <begin position="106"/>
        <end position="124"/>
    </location>
</feature>
<dbReference type="PATRIC" id="fig|414004.10.peg.192"/>
<evidence type="ECO:0000313" key="3">
    <source>
        <dbReference type="Proteomes" id="UP000000758"/>
    </source>
</evidence>